<feature type="domain" description="Chlorhexidine efflux transporter" evidence="2">
    <location>
        <begin position="71"/>
        <end position="133"/>
    </location>
</feature>
<feature type="transmembrane region" description="Helical" evidence="1">
    <location>
        <begin position="111"/>
        <end position="128"/>
    </location>
</feature>
<keyword evidence="4" id="KW-1185">Reference proteome</keyword>
<sequence length="148" mass="17122">MQGLKRRIIHTALFESIAVVLFIMIAALFFHEDKAHLGALAILLSLIAMGWNLLFNKLFERWEARQKSQIRTLKRRILHAFGFEAGLMTVSLPLLAWTLNIGLWEALITDIAFMLFYLVYGLVFNWGFDRIFGLPKLKIVKRTKTRTA</sequence>
<evidence type="ECO:0000313" key="3">
    <source>
        <dbReference type="EMBL" id="AXI01775.1"/>
    </source>
</evidence>
<protein>
    <recommendedName>
        <fullName evidence="2">Chlorhexidine efflux transporter domain-containing protein</fullName>
    </recommendedName>
</protein>
<dbReference type="InterPro" id="IPR058208">
    <property type="entry name" value="PACE"/>
</dbReference>
<keyword evidence="1" id="KW-0472">Membrane</keyword>
<dbReference type="InterPro" id="IPR007896">
    <property type="entry name" value="BTP_bacteria"/>
</dbReference>
<name>A0A345P3B6_9GAMM</name>
<proteinExistence type="predicted"/>
<dbReference type="Proteomes" id="UP000253940">
    <property type="component" value="Chromosome"/>
</dbReference>
<feature type="transmembrane region" description="Helical" evidence="1">
    <location>
        <begin position="37"/>
        <end position="56"/>
    </location>
</feature>
<accession>A0A345P3B6</accession>
<gene>
    <name evidence="3" type="ORF">HYN46_02095</name>
</gene>
<feature type="domain" description="Chlorhexidine efflux transporter" evidence="2">
    <location>
        <begin position="3"/>
        <end position="65"/>
    </location>
</feature>
<dbReference type="EMBL" id="CP031222">
    <property type="protein sequence ID" value="AXI01775.1"/>
    <property type="molecule type" value="Genomic_DNA"/>
</dbReference>
<dbReference type="KEGG" id="mbah:HYN46_02095"/>
<dbReference type="AlphaFoldDB" id="A0A345P3B6"/>
<evidence type="ECO:0000256" key="1">
    <source>
        <dbReference type="SAM" id="Phobius"/>
    </source>
</evidence>
<dbReference type="NCBIfam" id="NF033664">
    <property type="entry name" value="PACE_transport"/>
    <property type="match status" value="1"/>
</dbReference>
<keyword evidence="1" id="KW-1133">Transmembrane helix</keyword>
<feature type="transmembrane region" description="Helical" evidence="1">
    <location>
        <begin position="77"/>
        <end position="99"/>
    </location>
</feature>
<dbReference type="RefSeq" id="WP_114897885.1">
    <property type="nucleotide sequence ID" value="NZ_CP031222.1"/>
</dbReference>
<evidence type="ECO:0000313" key="4">
    <source>
        <dbReference type="Proteomes" id="UP000253940"/>
    </source>
</evidence>
<organism evidence="3 4">
    <name type="scientific">Aquirhabdus parva</name>
    <dbReference type="NCBI Taxonomy" id="2283318"/>
    <lineage>
        <taxon>Bacteria</taxon>
        <taxon>Pseudomonadati</taxon>
        <taxon>Pseudomonadota</taxon>
        <taxon>Gammaproteobacteria</taxon>
        <taxon>Moraxellales</taxon>
        <taxon>Moraxellaceae</taxon>
        <taxon>Aquirhabdus</taxon>
    </lineage>
</organism>
<evidence type="ECO:0000259" key="2">
    <source>
        <dbReference type="Pfam" id="PF05232"/>
    </source>
</evidence>
<dbReference type="Pfam" id="PF05232">
    <property type="entry name" value="BTP"/>
    <property type="match status" value="2"/>
</dbReference>
<feature type="transmembrane region" description="Helical" evidence="1">
    <location>
        <begin position="12"/>
        <end position="31"/>
    </location>
</feature>
<keyword evidence="1" id="KW-0812">Transmembrane</keyword>
<dbReference type="OrthoDB" id="1631120at2"/>
<reference evidence="3 4" key="1">
    <citation type="submission" date="2018-07" db="EMBL/GenBank/DDBJ databases">
        <title>Genome sequencing of Moraxellaceae gen. HYN0046.</title>
        <authorList>
            <person name="Kim M."/>
            <person name="Yi H."/>
        </authorList>
    </citation>
    <scope>NUCLEOTIDE SEQUENCE [LARGE SCALE GENOMIC DNA]</scope>
    <source>
        <strain evidence="3 4">HYN0046</strain>
    </source>
</reference>